<evidence type="ECO:0000313" key="3">
    <source>
        <dbReference type="EMBL" id="RRD01434.1"/>
    </source>
</evidence>
<proteinExistence type="inferred from homology"/>
<feature type="domain" description="UspA" evidence="2">
    <location>
        <begin position="7"/>
        <end position="158"/>
    </location>
</feature>
<sequence>MSLPQINRILYTTSLGPYTRSVYRHAIQLAQQNQAELVMLHVVNPVGELGEALIRQYLPKDLVKKVHDEGVAKVIGQMEERVKLFFDEELNSLDQPVQVNVVPKVVEGNHDEAILATAKQEQVDLIVMGTENKLGLHSQSYTTQQVIKRAKVPVLVVPTGKDFNQ</sequence>
<dbReference type="PANTHER" id="PTHR46268">
    <property type="entry name" value="STRESS RESPONSE PROTEIN NHAX"/>
    <property type="match status" value="1"/>
</dbReference>
<evidence type="ECO:0000256" key="1">
    <source>
        <dbReference type="ARBA" id="ARBA00008791"/>
    </source>
</evidence>
<dbReference type="SUPFAM" id="SSF52402">
    <property type="entry name" value="Adenine nucleotide alpha hydrolases-like"/>
    <property type="match status" value="1"/>
</dbReference>
<comment type="caution">
    <text evidence="3">The sequence shown here is derived from an EMBL/GenBank/DDBJ whole genome shotgun (WGS) entry which is preliminary data.</text>
</comment>
<evidence type="ECO:0000313" key="4">
    <source>
        <dbReference type="Proteomes" id="UP000267535"/>
    </source>
</evidence>
<dbReference type="InterPro" id="IPR014729">
    <property type="entry name" value="Rossmann-like_a/b/a_fold"/>
</dbReference>
<accession>A0A3P1SW55</accession>
<evidence type="ECO:0000259" key="2">
    <source>
        <dbReference type="Pfam" id="PF00582"/>
    </source>
</evidence>
<dbReference type="InterPro" id="IPR006016">
    <property type="entry name" value="UspA"/>
</dbReference>
<protein>
    <submittedName>
        <fullName evidence="3">Universal stress protein</fullName>
    </submittedName>
</protein>
<dbReference type="PANTHER" id="PTHR46268:SF27">
    <property type="entry name" value="UNIVERSAL STRESS PROTEIN RV2623"/>
    <property type="match status" value="1"/>
</dbReference>
<dbReference type="OrthoDB" id="6117544at2"/>
<keyword evidence="4" id="KW-1185">Reference proteome</keyword>
<comment type="similarity">
    <text evidence="1">Belongs to the universal stress protein A family.</text>
</comment>
<dbReference type="CDD" id="cd00293">
    <property type="entry name" value="USP-like"/>
    <property type="match status" value="1"/>
</dbReference>
<reference evidence="3 4" key="1">
    <citation type="submission" date="2018-11" db="EMBL/GenBank/DDBJ databases">
        <title>The draft genome sequence of Amphritea balenae JAMM 1525T.</title>
        <authorList>
            <person name="Fang Z."/>
            <person name="Zhang Y."/>
            <person name="Han X."/>
        </authorList>
    </citation>
    <scope>NUCLEOTIDE SEQUENCE [LARGE SCALE GENOMIC DNA]</scope>
    <source>
        <strain evidence="3 4">JAMM 1525</strain>
    </source>
</reference>
<dbReference type="Gene3D" id="3.40.50.620">
    <property type="entry name" value="HUPs"/>
    <property type="match status" value="1"/>
</dbReference>
<name>A0A3P1SW55_9GAMM</name>
<dbReference type="Proteomes" id="UP000267535">
    <property type="component" value="Unassembled WGS sequence"/>
</dbReference>
<dbReference type="Pfam" id="PF00582">
    <property type="entry name" value="Usp"/>
    <property type="match status" value="1"/>
</dbReference>
<dbReference type="RefSeq" id="WP_124924507.1">
    <property type="nucleotide sequence ID" value="NZ_BMOH01000001.1"/>
</dbReference>
<gene>
    <name evidence="3" type="ORF">EHS89_02415</name>
</gene>
<dbReference type="EMBL" id="RQXV01000001">
    <property type="protein sequence ID" value="RRD01434.1"/>
    <property type="molecule type" value="Genomic_DNA"/>
</dbReference>
<dbReference type="AlphaFoldDB" id="A0A3P1SW55"/>
<organism evidence="3 4">
    <name type="scientific">Amphritea balenae</name>
    <dbReference type="NCBI Taxonomy" id="452629"/>
    <lineage>
        <taxon>Bacteria</taxon>
        <taxon>Pseudomonadati</taxon>
        <taxon>Pseudomonadota</taxon>
        <taxon>Gammaproteobacteria</taxon>
        <taxon>Oceanospirillales</taxon>
        <taxon>Oceanospirillaceae</taxon>
        <taxon>Amphritea</taxon>
    </lineage>
</organism>